<keyword evidence="1" id="KW-0732">Signal</keyword>
<keyword evidence="3" id="KW-1185">Reference proteome</keyword>
<evidence type="ECO:0000256" key="1">
    <source>
        <dbReference type="SAM" id="SignalP"/>
    </source>
</evidence>
<dbReference type="RefSeq" id="WP_183511723.1">
    <property type="nucleotide sequence ID" value="NZ_BAABGK010000012.1"/>
</dbReference>
<dbReference type="EMBL" id="JACHVS010000001">
    <property type="protein sequence ID" value="MBB2996446.1"/>
    <property type="molecule type" value="Genomic_DNA"/>
</dbReference>
<evidence type="ECO:0000313" key="3">
    <source>
        <dbReference type="Proteomes" id="UP000523000"/>
    </source>
</evidence>
<comment type="caution">
    <text evidence="2">The sequence shown here is derived from an EMBL/GenBank/DDBJ whole genome shotgun (WGS) entry which is preliminary data.</text>
</comment>
<name>A0A839QR29_9MICC</name>
<sequence length="374" mass="40301">MPERGKWPTVGSGFRGLRMIAAALAMVGLLAGATPAVATAAPAKSAVSVGVIATKSVAPGKKTTIKPVLVKRGTVRIASSTLSVTRSKKSVAKNKKSVSLAAGSYVVKTRVTYQLKSGSKWARAKTATKSQKLIIKTAKASAKVNTVAGKKELVSRINAKRKSNGLKPLTLVHEDVLPPVEQFLHSAGDSLTWPYFFEGSHWPTAKEWLEVWYAHDYQVKRLLKNKKAASITMVNAVAHEVNHGLTLNVLDIDLYQGTKGAVRFKKGTRLGQELGPAGSRDRIVGALQQVRAAAKLPPLKVGKGEPVLKKGEKSGGSIGTGRTGRFSLRDVLVDEHSGVMRYAMDKKYTHLMVSFKKQGSGYRSSLTFYQIARS</sequence>
<feature type="signal peptide" evidence="1">
    <location>
        <begin position="1"/>
        <end position="40"/>
    </location>
</feature>
<accession>A0A839QR29</accession>
<dbReference type="Proteomes" id="UP000523000">
    <property type="component" value="Unassembled WGS sequence"/>
</dbReference>
<proteinExistence type="predicted"/>
<evidence type="ECO:0000313" key="2">
    <source>
        <dbReference type="EMBL" id="MBB2996446.1"/>
    </source>
</evidence>
<dbReference type="AlphaFoldDB" id="A0A839QR29"/>
<protein>
    <submittedName>
        <fullName evidence="2">Uncharacterized protein</fullName>
    </submittedName>
</protein>
<gene>
    <name evidence="2" type="ORF">E9229_002637</name>
</gene>
<reference evidence="2 3" key="1">
    <citation type="submission" date="2020-08" db="EMBL/GenBank/DDBJ databases">
        <title>Sequencing the genomes of 1000 actinobacteria strains.</title>
        <authorList>
            <person name="Klenk H.-P."/>
        </authorList>
    </citation>
    <scope>NUCLEOTIDE SEQUENCE [LARGE SCALE GENOMIC DNA]</scope>
    <source>
        <strain evidence="2 3">DSM 22826</strain>
    </source>
</reference>
<organism evidence="2 3">
    <name type="scientific">Paeniglutamicibacter cryotolerans</name>
    <dbReference type="NCBI Taxonomy" id="670079"/>
    <lineage>
        <taxon>Bacteria</taxon>
        <taxon>Bacillati</taxon>
        <taxon>Actinomycetota</taxon>
        <taxon>Actinomycetes</taxon>
        <taxon>Micrococcales</taxon>
        <taxon>Micrococcaceae</taxon>
        <taxon>Paeniglutamicibacter</taxon>
    </lineage>
</organism>
<feature type="chain" id="PRO_5032535930" evidence="1">
    <location>
        <begin position="41"/>
        <end position="374"/>
    </location>
</feature>